<keyword evidence="2" id="KW-1185">Reference proteome</keyword>
<protein>
    <submittedName>
        <fullName evidence="1">Uncharacterized protein</fullName>
    </submittedName>
</protein>
<evidence type="ECO:0000313" key="1">
    <source>
        <dbReference type="EMBL" id="MEN3230220.1"/>
    </source>
</evidence>
<reference evidence="1 2" key="1">
    <citation type="journal article" date="2023" name="PLoS ONE">
        <title>Complete genome assembly of Hawai'i environmental nontuberculous mycobacteria reveals unexpected co-isolation with methylobacteria.</title>
        <authorList>
            <person name="Hendrix J."/>
            <person name="Epperson L.E."/>
            <person name="Tong E.I."/>
            <person name="Chan Y.L."/>
            <person name="Hasan N.A."/>
            <person name="Dawrs S.N."/>
            <person name="Norton G.J."/>
            <person name="Virdi R."/>
            <person name="Crooks J.L."/>
            <person name="Chan E.D."/>
            <person name="Honda J.R."/>
            <person name="Strong M."/>
        </authorList>
    </citation>
    <scope>NUCLEOTIDE SEQUENCE [LARGE SCALE GENOMIC DNA]</scope>
    <source>
        <strain evidence="1 2">NJH_HI01</strain>
    </source>
</reference>
<dbReference type="Proteomes" id="UP001404845">
    <property type="component" value="Unassembled WGS sequence"/>
</dbReference>
<gene>
    <name evidence="1" type="ORF">PUR21_21690</name>
</gene>
<name>A0ABU9ZGM4_9HYPH</name>
<dbReference type="EMBL" id="JAQYXL010000001">
    <property type="protein sequence ID" value="MEN3230220.1"/>
    <property type="molecule type" value="Genomic_DNA"/>
</dbReference>
<comment type="caution">
    <text evidence="1">The sequence shown here is derived from an EMBL/GenBank/DDBJ whole genome shotgun (WGS) entry which is preliminary data.</text>
</comment>
<evidence type="ECO:0000313" key="2">
    <source>
        <dbReference type="Proteomes" id="UP001404845"/>
    </source>
</evidence>
<sequence length="64" mass="7165">MFPLGNPVRFRQGREDIEERYGHFHPAFQAEVRGRLDGKQAPNVMEFPVAAVFGSGNVHKARAA</sequence>
<organism evidence="1 2">
    <name type="scientific">Methylorubrum rhodesianum</name>
    <dbReference type="NCBI Taxonomy" id="29427"/>
    <lineage>
        <taxon>Bacteria</taxon>
        <taxon>Pseudomonadati</taxon>
        <taxon>Pseudomonadota</taxon>
        <taxon>Alphaproteobacteria</taxon>
        <taxon>Hyphomicrobiales</taxon>
        <taxon>Methylobacteriaceae</taxon>
        <taxon>Methylorubrum</taxon>
    </lineage>
</organism>
<accession>A0ABU9ZGM4</accession>
<proteinExistence type="predicted"/>
<dbReference type="RefSeq" id="WP_345971636.1">
    <property type="nucleotide sequence ID" value="NZ_JAQYXL010000001.1"/>
</dbReference>